<feature type="compositionally biased region" description="Polar residues" evidence="1">
    <location>
        <begin position="427"/>
        <end position="460"/>
    </location>
</feature>
<dbReference type="AlphaFoldDB" id="A0AAD4HAT6"/>
<dbReference type="Pfam" id="PF03999">
    <property type="entry name" value="MAP65_ASE1"/>
    <property type="match status" value="1"/>
</dbReference>
<feature type="compositionally biased region" description="Low complexity" evidence="1">
    <location>
        <begin position="506"/>
        <end position="519"/>
    </location>
</feature>
<proteinExistence type="predicted"/>
<feature type="region of interest" description="Disordered" evidence="1">
    <location>
        <begin position="584"/>
        <end position="673"/>
    </location>
</feature>
<dbReference type="GO" id="GO:0051256">
    <property type="term" value="P:mitotic spindle midzone assembly"/>
    <property type="evidence" value="ECO:0007669"/>
    <property type="project" value="TreeGrafter"/>
</dbReference>
<organism evidence="2 3">
    <name type="scientific">Linnemannia exigua</name>
    <dbReference type="NCBI Taxonomy" id="604196"/>
    <lineage>
        <taxon>Eukaryota</taxon>
        <taxon>Fungi</taxon>
        <taxon>Fungi incertae sedis</taxon>
        <taxon>Mucoromycota</taxon>
        <taxon>Mortierellomycotina</taxon>
        <taxon>Mortierellomycetes</taxon>
        <taxon>Mortierellales</taxon>
        <taxon>Mortierellaceae</taxon>
        <taxon>Linnemannia</taxon>
    </lineage>
</organism>
<dbReference type="GO" id="GO:1990023">
    <property type="term" value="C:mitotic spindle midzone"/>
    <property type="evidence" value="ECO:0007669"/>
    <property type="project" value="TreeGrafter"/>
</dbReference>
<feature type="compositionally biased region" description="Polar residues" evidence="1">
    <location>
        <begin position="480"/>
        <end position="498"/>
    </location>
</feature>
<dbReference type="GO" id="GO:0008017">
    <property type="term" value="F:microtubule binding"/>
    <property type="evidence" value="ECO:0007669"/>
    <property type="project" value="InterPro"/>
</dbReference>
<evidence type="ECO:0000256" key="1">
    <source>
        <dbReference type="SAM" id="MobiDB-lite"/>
    </source>
</evidence>
<reference evidence="2" key="1">
    <citation type="journal article" date="2020" name="Fungal Divers.">
        <title>Resolving the Mortierellaceae phylogeny through synthesis of multi-gene phylogenetics and phylogenomics.</title>
        <authorList>
            <person name="Vandepol N."/>
            <person name="Liber J."/>
            <person name="Desiro A."/>
            <person name="Na H."/>
            <person name="Kennedy M."/>
            <person name="Barry K."/>
            <person name="Grigoriev I.V."/>
            <person name="Miller A.N."/>
            <person name="O'Donnell K."/>
            <person name="Stajich J.E."/>
            <person name="Bonito G."/>
        </authorList>
    </citation>
    <scope>NUCLEOTIDE SEQUENCE</scope>
    <source>
        <strain evidence="2">NRRL 28262</strain>
    </source>
</reference>
<evidence type="ECO:0000313" key="2">
    <source>
        <dbReference type="EMBL" id="KAG0281089.1"/>
    </source>
</evidence>
<dbReference type="Proteomes" id="UP001194580">
    <property type="component" value="Unassembled WGS sequence"/>
</dbReference>
<comment type="caution">
    <text evidence="2">The sequence shown here is derived from an EMBL/GenBank/DDBJ whole genome shotgun (WGS) entry which is preliminary data.</text>
</comment>
<protein>
    <recommendedName>
        <fullName evidence="4">Microtubule associated protein</fullName>
    </recommendedName>
</protein>
<feature type="compositionally biased region" description="Low complexity" evidence="1">
    <location>
        <begin position="584"/>
        <end position="608"/>
    </location>
</feature>
<feature type="compositionally biased region" description="Low complexity" evidence="1">
    <location>
        <begin position="525"/>
        <end position="545"/>
    </location>
</feature>
<gene>
    <name evidence="2" type="ORF">BGZ95_006937</name>
</gene>
<dbReference type="InterPro" id="IPR007145">
    <property type="entry name" value="MAP65_Ase1_PRC1"/>
</dbReference>
<dbReference type="EMBL" id="JAAAIL010000033">
    <property type="protein sequence ID" value="KAG0281089.1"/>
    <property type="molecule type" value="Genomic_DNA"/>
</dbReference>
<feature type="compositionally biased region" description="Polar residues" evidence="1">
    <location>
        <begin position="651"/>
        <end position="665"/>
    </location>
</feature>
<dbReference type="GO" id="GO:0005737">
    <property type="term" value="C:cytoplasm"/>
    <property type="evidence" value="ECO:0007669"/>
    <property type="project" value="TreeGrafter"/>
</dbReference>
<feature type="compositionally biased region" description="Low complexity" evidence="1">
    <location>
        <begin position="641"/>
        <end position="650"/>
    </location>
</feature>
<dbReference type="Gene3D" id="1.20.58.1520">
    <property type="match status" value="1"/>
</dbReference>
<sequence>MQQVLVHLDRIALEARKDHILLAAEIEDLMAMLEDHCHQLGLDPANITQLLILPYTAPITLTSRQTLYRACDDLYQDIVRRQERIERLVSRITTIAENIREPPELYLESNMPTMSRARILQLERTYRVLEKEWLERLHRFQSTVGMLRERWDQCAYLPTDAYDNALCRLFELAELQGGAPEFSYLRIEAPLCLSKDCLGSLSEKLLGRELKSLQLELAARKLYYAGDRWVALTSVWDQCFVGELERQRFREAIEHEDVTYVEKMERIQAEIEGCRTRYSKSGSVYKLMMTRSTHIERMIAFEQTASDPKRLFQSSFQLVEEEKFRRRAYPTLLKLENTLLDAIVKFEKEHEQSFMYEGLPYLETLQAEIENRHVNETVFAKFTPVIAAPTRSQTVQIMGRAISPIPAPPTISTPSPRTATIAATGAIPQQSRHSLPTSTRSLEASRRSNTLPVSRSTSPGSPLDVLTKDNNNGSRERISRNANATEQENNPIGSSSSFPPHRRETSSASTISVSSSSHSLRSKSSHSSILSQGGPFPATSSSALASASTSPSADVAIATAAPVLAGSGHSGVGAAASYFGPISTSSPASTTLSPSSSSTASPLGTPSPKYETSATGGIGGKSHRLERLSLPSSFKTPPTSPASSQQQPSSLGGSRTLTLRPQTSHGRIRPSVN</sequence>
<dbReference type="PANTHER" id="PTHR19321:SF41">
    <property type="entry name" value="FASCETTO-RELATED"/>
    <property type="match status" value="1"/>
</dbReference>
<evidence type="ECO:0000313" key="3">
    <source>
        <dbReference type="Proteomes" id="UP001194580"/>
    </source>
</evidence>
<dbReference type="PANTHER" id="PTHR19321">
    <property type="entry name" value="PROTEIN REGULATOR OF CYTOKINESIS 1 PRC1-RELATED"/>
    <property type="match status" value="1"/>
</dbReference>
<accession>A0AAD4HAT6</accession>
<evidence type="ECO:0008006" key="4">
    <source>
        <dbReference type="Google" id="ProtNLM"/>
    </source>
</evidence>
<name>A0AAD4HAT6_9FUNG</name>
<keyword evidence="3" id="KW-1185">Reference proteome</keyword>
<feature type="region of interest" description="Disordered" evidence="1">
    <location>
        <begin position="424"/>
        <end position="545"/>
    </location>
</feature>